<protein>
    <submittedName>
        <fullName evidence="5">Glycerate kinase</fullName>
    </submittedName>
</protein>
<dbReference type="InterPro" id="IPR018197">
    <property type="entry name" value="Glycerate_kinase_RE-like"/>
</dbReference>
<dbReference type="InterPro" id="IPR018193">
    <property type="entry name" value="Glyc_kinase_flavodox-like_fold"/>
</dbReference>
<dbReference type="NCBIfam" id="TIGR00045">
    <property type="entry name" value="glycerate kinase"/>
    <property type="match status" value="1"/>
</dbReference>
<accession>A0ABW5TKZ1</accession>
<evidence type="ECO:0000256" key="3">
    <source>
        <dbReference type="ARBA" id="ARBA00022777"/>
    </source>
</evidence>
<evidence type="ECO:0000256" key="4">
    <source>
        <dbReference type="PIRNR" id="PIRNR006078"/>
    </source>
</evidence>
<organism evidence="5 6">
    <name type="scientific">Enterococcus camelliae</name>
    <dbReference type="NCBI Taxonomy" id="453959"/>
    <lineage>
        <taxon>Bacteria</taxon>
        <taxon>Bacillati</taxon>
        <taxon>Bacillota</taxon>
        <taxon>Bacilli</taxon>
        <taxon>Lactobacillales</taxon>
        <taxon>Enterococcaceae</taxon>
        <taxon>Enterococcus</taxon>
    </lineage>
</organism>
<comment type="caution">
    <text evidence="5">The sequence shown here is derived from an EMBL/GenBank/DDBJ whole genome shotgun (WGS) entry which is preliminary data.</text>
</comment>
<gene>
    <name evidence="5" type="ORF">ACFSR0_10175</name>
</gene>
<comment type="similarity">
    <text evidence="1 4">Belongs to the glycerate kinase type-1 family.</text>
</comment>
<sequence length="383" mass="40454">MGKRVYVLAPDSFKESMTAQEACQAMAVGIRRVQPDATILQVPMADGGEGTMAVLVEAQQGRYQSMMVHGPLENQMVQASYGIINNGETAIIEMAQASGLGLVPKEKRQPLDTSSYGTGELFMDALAKGVKTIVLTLGGSATNDAGAGMLQALGGKLMRRDGQPISWGNAGLSELAHLDLIEVKRLLANKTILLVSDVNNPLLGKTGATAVFAKQKGAVAADYTRLEENMKRFVALLEKKEKKEFHTIPGSGAAGGLALPLLALGNATFVSGVQYVAEKVKLSAAIQTADWVFTGEGGIDFQTKFGKTPYGVAQVARQYHKPTIAFAGKIGLGIDPLYAEGFDAIFGILGQTGSLDKALSSGPENLARTVENVVRLLQISQKG</sequence>
<dbReference type="InterPro" id="IPR004381">
    <property type="entry name" value="Glycerate_kinase"/>
</dbReference>
<dbReference type="Pfam" id="PF02595">
    <property type="entry name" value="Gly_kinase"/>
    <property type="match status" value="1"/>
</dbReference>
<dbReference type="PANTHER" id="PTHR21599:SF0">
    <property type="entry name" value="GLYCERATE KINASE"/>
    <property type="match status" value="1"/>
</dbReference>
<evidence type="ECO:0000256" key="2">
    <source>
        <dbReference type="ARBA" id="ARBA00022679"/>
    </source>
</evidence>
<name>A0ABW5TKZ1_9ENTE</name>
<keyword evidence="2 4" id="KW-0808">Transferase</keyword>
<reference evidence="6" key="1">
    <citation type="journal article" date="2019" name="Int. J. Syst. Evol. Microbiol.">
        <title>The Global Catalogue of Microorganisms (GCM) 10K type strain sequencing project: providing services to taxonomists for standard genome sequencing and annotation.</title>
        <authorList>
            <consortium name="The Broad Institute Genomics Platform"/>
            <consortium name="The Broad Institute Genome Sequencing Center for Infectious Disease"/>
            <person name="Wu L."/>
            <person name="Ma J."/>
        </authorList>
    </citation>
    <scope>NUCLEOTIDE SEQUENCE [LARGE SCALE GENOMIC DNA]</scope>
    <source>
        <strain evidence="6">TISTR 932</strain>
    </source>
</reference>
<keyword evidence="6" id="KW-1185">Reference proteome</keyword>
<proteinExistence type="inferred from homology"/>
<evidence type="ECO:0000313" key="6">
    <source>
        <dbReference type="Proteomes" id="UP001597427"/>
    </source>
</evidence>
<dbReference type="InterPro" id="IPR036129">
    <property type="entry name" value="Glycerate_kinase_sf"/>
</dbReference>
<keyword evidence="3 4" id="KW-0418">Kinase</keyword>
<dbReference type="PIRSF" id="PIRSF006078">
    <property type="entry name" value="GlxK"/>
    <property type="match status" value="1"/>
</dbReference>
<dbReference type="GO" id="GO:0016301">
    <property type="term" value="F:kinase activity"/>
    <property type="evidence" value="ECO:0007669"/>
    <property type="project" value="UniProtKB-KW"/>
</dbReference>
<dbReference type="RefSeq" id="WP_379982456.1">
    <property type="nucleotide sequence ID" value="NZ_JBHUMO010000059.1"/>
</dbReference>
<dbReference type="Gene3D" id="3.90.1510.10">
    <property type="entry name" value="Glycerate kinase, domain 2"/>
    <property type="match status" value="1"/>
</dbReference>
<dbReference type="EMBL" id="JBHUMO010000059">
    <property type="protein sequence ID" value="MFD2729781.1"/>
    <property type="molecule type" value="Genomic_DNA"/>
</dbReference>
<dbReference type="PANTHER" id="PTHR21599">
    <property type="entry name" value="GLYCERATE KINASE"/>
    <property type="match status" value="1"/>
</dbReference>
<dbReference type="SUPFAM" id="SSF110738">
    <property type="entry name" value="Glycerate kinase I"/>
    <property type="match status" value="1"/>
</dbReference>
<evidence type="ECO:0000313" key="5">
    <source>
        <dbReference type="EMBL" id="MFD2729781.1"/>
    </source>
</evidence>
<dbReference type="Gene3D" id="3.40.50.10350">
    <property type="entry name" value="Glycerate kinase, domain 1"/>
    <property type="match status" value="1"/>
</dbReference>
<dbReference type="Proteomes" id="UP001597427">
    <property type="component" value="Unassembled WGS sequence"/>
</dbReference>
<evidence type="ECO:0000256" key="1">
    <source>
        <dbReference type="ARBA" id="ARBA00006284"/>
    </source>
</evidence>